<protein>
    <submittedName>
        <fullName evidence="1">Uncharacterized protein</fullName>
    </submittedName>
</protein>
<organism evidence="1 2">
    <name type="scientific">Rubinisphaera italica</name>
    <dbReference type="NCBI Taxonomy" id="2527969"/>
    <lineage>
        <taxon>Bacteria</taxon>
        <taxon>Pseudomonadati</taxon>
        <taxon>Planctomycetota</taxon>
        <taxon>Planctomycetia</taxon>
        <taxon>Planctomycetales</taxon>
        <taxon>Planctomycetaceae</taxon>
        <taxon>Rubinisphaera</taxon>
    </lineage>
</organism>
<proteinExistence type="predicted"/>
<dbReference type="AlphaFoldDB" id="A0A5C5XH21"/>
<reference evidence="1 2" key="1">
    <citation type="submission" date="2019-02" db="EMBL/GenBank/DDBJ databases">
        <title>Deep-cultivation of Planctomycetes and their phenomic and genomic characterization uncovers novel biology.</title>
        <authorList>
            <person name="Wiegand S."/>
            <person name="Jogler M."/>
            <person name="Boedeker C."/>
            <person name="Pinto D."/>
            <person name="Vollmers J."/>
            <person name="Rivas-Marin E."/>
            <person name="Kohn T."/>
            <person name="Peeters S.H."/>
            <person name="Heuer A."/>
            <person name="Rast P."/>
            <person name="Oberbeckmann S."/>
            <person name="Bunk B."/>
            <person name="Jeske O."/>
            <person name="Meyerdierks A."/>
            <person name="Storesund J.E."/>
            <person name="Kallscheuer N."/>
            <person name="Luecker S."/>
            <person name="Lage O.M."/>
            <person name="Pohl T."/>
            <person name="Merkel B.J."/>
            <person name="Hornburger P."/>
            <person name="Mueller R.-W."/>
            <person name="Bruemmer F."/>
            <person name="Labrenz M."/>
            <person name="Spormann A.M."/>
            <person name="Op Den Camp H."/>
            <person name="Overmann J."/>
            <person name="Amann R."/>
            <person name="Jetten M.S.M."/>
            <person name="Mascher T."/>
            <person name="Medema M.H."/>
            <person name="Devos D.P."/>
            <person name="Kaster A.-K."/>
            <person name="Ovreas L."/>
            <person name="Rohde M."/>
            <person name="Galperin M.Y."/>
            <person name="Jogler C."/>
        </authorList>
    </citation>
    <scope>NUCLEOTIDE SEQUENCE [LARGE SCALE GENOMIC DNA]</scope>
    <source>
        <strain evidence="1 2">Pan54</strain>
    </source>
</reference>
<gene>
    <name evidence="1" type="ORF">Pan54_30210</name>
</gene>
<dbReference type="Proteomes" id="UP000316095">
    <property type="component" value="Unassembled WGS sequence"/>
</dbReference>
<dbReference type="EMBL" id="SJPG01000001">
    <property type="protein sequence ID" value="TWT62280.1"/>
    <property type="molecule type" value="Genomic_DNA"/>
</dbReference>
<evidence type="ECO:0000313" key="1">
    <source>
        <dbReference type="EMBL" id="TWT62280.1"/>
    </source>
</evidence>
<name>A0A5C5XH21_9PLAN</name>
<comment type="caution">
    <text evidence="1">The sequence shown here is derived from an EMBL/GenBank/DDBJ whole genome shotgun (WGS) entry which is preliminary data.</text>
</comment>
<evidence type="ECO:0000313" key="2">
    <source>
        <dbReference type="Proteomes" id="UP000316095"/>
    </source>
</evidence>
<keyword evidence="2" id="KW-1185">Reference proteome</keyword>
<sequence length="55" mass="6572">MVTDIFMSVLRKVFVTKRVPDGQSNVRLVESEKYGKPLKTVNRNYFNSRKDWMFD</sequence>
<accession>A0A5C5XH21</accession>